<dbReference type="Pfam" id="PF13229">
    <property type="entry name" value="Beta_helix"/>
    <property type="match status" value="1"/>
</dbReference>
<dbReference type="InterPro" id="IPR012334">
    <property type="entry name" value="Pectin_lyas_fold"/>
</dbReference>
<dbReference type="OrthoDB" id="221462at2"/>
<dbReference type="InterPro" id="IPR006626">
    <property type="entry name" value="PbH1"/>
</dbReference>
<dbReference type="InterPro" id="IPR002105">
    <property type="entry name" value="Dockerin_1_rpt"/>
</dbReference>
<dbReference type="InterPro" id="IPR011050">
    <property type="entry name" value="Pectin_lyase_fold/virulence"/>
</dbReference>
<dbReference type="InterPro" id="IPR039448">
    <property type="entry name" value="Beta_helix"/>
</dbReference>
<dbReference type="AlphaFoldDB" id="A0A5B1CHQ1"/>
<protein>
    <submittedName>
        <fullName evidence="3">Dockerin type I repeat protein</fullName>
    </submittedName>
</protein>
<keyword evidence="4" id="KW-1185">Reference proteome</keyword>
<dbReference type="GO" id="GO:0004553">
    <property type="term" value="F:hydrolase activity, hydrolyzing O-glycosyl compounds"/>
    <property type="evidence" value="ECO:0007669"/>
    <property type="project" value="InterPro"/>
</dbReference>
<dbReference type="EMBL" id="VRLW01000001">
    <property type="protein sequence ID" value="KAA1259023.1"/>
    <property type="molecule type" value="Genomic_DNA"/>
</dbReference>
<dbReference type="SMART" id="SM00710">
    <property type="entry name" value="PbH1"/>
    <property type="match status" value="11"/>
</dbReference>
<gene>
    <name evidence="3" type="ORF">LF1_15480</name>
</gene>
<proteinExistence type="predicted"/>
<feature type="domain" description="RapA2 cadherin-like" evidence="2">
    <location>
        <begin position="172"/>
        <end position="237"/>
    </location>
</feature>
<dbReference type="InterPro" id="IPR036439">
    <property type="entry name" value="Dockerin_dom_sf"/>
</dbReference>
<dbReference type="Pfam" id="PF17803">
    <property type="entry name" value="Cadherin_4"/>
    <property type="match status" value="1"/>
</dbReference>
<dbReference type="Gene3D" id="2.160.20.10">
    <property type="entry name" value="Single-stranded right-handed beta-helix, Pectin lyase-like"/>
    <property type="match status" value="2"/>
</dbReference>
<dbReference type="SUPFAM" id="SSF51126">
    <property type="entry name" value="Pectin lyase-like"/>
    <property type="match status" value="2"/>
</dbReference>
<sequence>MFSTLSRHLPSIRKSVSQRCSKTTRRFQLRSELLESRQLLAGDFGITLRYEPIPFDSFETFSATNAAPQVNDIYVDVLQDSTFLFDPLDFITAFSDSDGDSLGSATILELPSSGTLQTSSGAVAAGEVLTLPLLSTLTYQPDPGFNGQDSALFSVTDDAVLRGDAPATSNEASVFINVIGDNQPPSVEDLFIDTEVNVTYQFDPIDFEDAFSDPEGDGLSFVTFGVFPSNGTLQLNGIELVPGQEVSIEDLSDLAYQPSVGFSGSDLLTFAVADDADLRGSISEVSQSATAFISVAAVNDPPIIGAAITEGAVVERTETEDAFDFVTLTAEGTLEFSDSDIDDTHRVNVSFQESSDGNEYGSFSADILSPTTGTGEGGLVQWEYVVGDSDISFLAPGEIVTHTYLVEIEDDAMGIDSSQITITLTGAVNNFVVDTVADTVDPTDGKTSLREAIIESNAVANDGSPNAIQFLLSFRERNEFTEDYEILLQEALPTITRPVTVVGYLSLRGDIVIDGSDLTGPGDDGIRVRSDDVQLRRLSVRNFSGDGVQFQDSANAVLHTLNVSENDRNGIFFVDTSDSLVANSIIHANAGSGIEVRGDATTGGDNEFEFNLIGVEPVLASIPVAAFNENFDGPTEGMIAEFEQASPNGRYGVLLRTSGNDVFDSIISGNMLDGIAIVGGSDVIDNNVEGNLIGTDSSGSVAIGNGRFGVLLNSKNSIVGGFGLPNLISGNVSHGVVIAGSGTTENVVSGNTIGLNLQGNSPVPNGGHGVFVNNASSNAIGGGGIIGFGNLISGNTASGISVTGESDSTFVWDNRIGVDATGTIAIGNGQHGLQISGGSTNSVVDGNTIAGNVTSQVQLKDSGTENNTISKNLIGVSQTLSGLQRIDGGFYAMRLFASNNTVGGSSIEDANVISGSQNGILLGTANASGNIISNNVIGGDGVSNDASFGMTVGINLASDSFNNTISKNTIANIAGDAIRSVNGGTGNLVSQNTFLNTNTEIDLGQNGPNPNDLGDIDTGPNNLQNKPVIQGVTANPVDGGLEIDVTFSVDSANYPVMVEFYRSNGDAPEQITYLGSIEVSDSTTTLFETFIDEPASLDAGEILATATDPSNSTSEFSFTSPLDVSGDGILNSLDSLMVVNFIARQTVASGEWIESNQAFSSGVDTERYDTNRDGKVSALDALLIINELSRSARQIEPTSHDDIFASLEDDEDFLLEPISEALLF</sequence>
<dbReference type="Pfam" id="PF00404">
    <property type="entry name" value="Dockerin_1"/>
    <property type="match status" value="1"/>
</dbReference>
<evidence type="ECO:0000313" key="3">
    <source>
        <dbReference type="EMBL" id="KAA1259023.1"/>
    </source>
</evidence>
<reference evidence="3 4" key="1">
    <citation type="submission" date="2019-08" db="EMBL/GenBank/DDBJ databases">
        <title>Deep-cultivation of Planctomycetes and their phenomic and genomic characterization uncovers novel biology.</title>
        <authorList>
            <person name="Wiegand S."/>
            <person name="Jogler M."/>
            <person name="Boedeker C."/>
            <person name="Pinto D."/>
            <person name="Vollmers J."/>
            <person name="Rivas-Marin E."/>
            <person name="Kohn T."/>
            <person name="Peeters S.H."/>
            <person name="Heuer A."/>
            <person name="Rast P."/>
            <person name="Oberbeckmann S."/>
            <person name="Bunk B."/>
            <person name="Jeske O."/>
            <person name="Meyerdierks A."/>
            <person name="Storesund J.E."/>
            <person name="Kallscheuer N."/>
            <person name="Luecker S."/>
            <person name="Lage O.M."/>
            <person name="Pohl T."/>
            <person name="Merkel B.J."/>
            <person name="Hornburger P."/>
            <person name="Mueller R.-W."/>
            <person name="Bruemmer F."/>
            <person name="Labrenz M."/>
            <person name="Spormann A.M."/>
            <person name="Op Den Camp H."/>
            <person name="Overmann J."/>
            <person name="Amann R."/>
            <person name="Jetten M.S.M."/>
            <person name="Mascher T."/>
            <person name="Medema M.H."/>
            <person name="Devos D.P."/>
            <person name="Kaster A.-K."/>
            <person name="Ovreas L."/>
            <person name="Rohde M."/>
            <person name="Galperin M.Y."/>
            <person name="Jogler C."/>
        </authorList>
    </citation>
    <scope>NUCLEOTIDE SEQUENCE [LARGE SCALE GENOMIC DNA]</scope>
    <source>
        <strain evidence="3 4">LF1</strain>
    </source>
</reference>
<dbReference type="InterPro" id="IPR040853">
    <property type="entry name" value="RapA2_cadherin-like"/>
</dbReference>
<comment type="caution">
    <text evidence="3">The sequence shown here is derived from an EMBL/GenBank/DDBJ whole genome shotgun (WGS) entry which is preliminary data.</text>
</comment>
<dbReference type="SUPFAM" id="SSF63446">
    <property type="entry name" value="Type I dockerin domain"/>
    <property type="match status" value="1"/>
</dbReference>
<dbReference type="Proteomes" id="UP000322699">
    <property type="component" value="Unassembled WGS sequence"/>
</dbReference>
<dbReference type="Gene3D" id="1.10.1330.10">
    <property type="entry name" value="Dockerin domain"/>
    <property type="match status" value="1"/>
</dbReference>
<evidence type="ECO:0000259" key="2">
    <source>
        <dbReference type="Pfam" id="PF17803"/>
    </source>
</evidence>
<evidence type="ECO:0000313" key="4">
    <source>
        <dbReference type="Proteomes" id="UP000322699"/>
    </source>
</evidence>
<name>A0A5B1CHQ1_9BACT</name>
<dbReference type="Pfam" id="PF17963">
    <property type="entry name" value="Big_9"/>
    <property type="match status" value="1"/>
</dbReference>
<evidence type="ECO:0000259" key="1">
    <source>
        <dbReference type="Pfam" id="PF13229"/>
    </source>
</evidence>
<organism evidence="3 4">
    <name type="scientific">Rubripirellula obstinata</name>
    <dbReference type="NCBI Taxonomy" id="406547"/>
    <lineage>
        <taxon>Bacteria</taxon>
        <taxon>Pseudomonadati</taxon>
        <taxon>Planctomycetota</taxon>
        <taxon>Planctomycetia</taxon>
        <taxon>Pirellulales</taxon>
        <taxon>Pirellulaceae</taxon>
        <taxon>Rubripirellula</taxon>
    </lineage>
</organism>
<dbReference type="RefSeq" id="WP_068260301.1">
    <property type="nucleotide sequence ID" value="NZ_LWSK01000015.1"/>
</dbReference>
<accession>A0A5B1CHQ1</accession>
<dbReference type="GO" id="GO:0000272">
    <property type="term" value="P:polysaccharide catabolic process"/>
    <property type="evidence" value="ECO:0007669"/>
    <property type="project" value="InterPro"/>
</dbReference>
<feature type="domain" description="Right handed beta helix" evidence="1">
    <location>
        <begin position="507"/>
        <end position="608"/>
    </location>
</feature>